<organism evidence="2 3">
    <name type="scientific">Colletotrichum abscissum</name>
    <dbReference type="NCBI Taxonomy" id="1671311"/>
    <lineage>
        <taxon>Eukaryota</taxon>
        <taxon>Fungi</taxon>
        <taxon>Dikarya</taxon>
        <taxon>Ascomycota</taxon>
        <taxon>Pezizomycotina</taxon>
        <taxon>Sordariomycetes</taxon>
        <taxon>Hypocreomycetidae</taxon>
        <taxon>Glomerellales</taxon>
        <taxon>Glomerellaceae</taxon>
        <taxon>Colletotrichum</taxon>
        <taxon>Colletotrichum acutatum species complex</taxon>
    </lineage>
</organism>
<name>A0A9P9X6S1_9PEZI</name>
<evidence type="ECO:0000313" key="3">
    <source>
        <dbReference type="Proteomes" id="UP001056436"/>
    </source>
</evidence>
<feature type="compositionally biased region" description="Polar residues" evidence="1">
    <location>
        <begin position="1"/>
        <end position="23"/>
    </location>
</feature>
<feature type="compositionally biased region" description="Basic residues" evidence="1">
    <location>
        <begin position="62"/>
        <end position="77"/>
    </location>
</feature>
<evidence type="ECO:0000313" key="2">
    <source>
        <dbReference type="EMBL" id="KAI3538979.1"/>
    </source>
</evidence>
<reference evidence="2" key="1">
    <citation type="submission" date="2019-01" db="EMBL/GenBank/DDBJ databases">
        <title>Colletotrichum abscissum LGMF1257.</title>
        <authorList>
            <person name="Baroncelli R."/>
        </authorList>
    </citation>
    <scope>NUCLEOTIDE SEQUENCE</scope>
    <source>
        <strain evidence="2">Ca142</strain>
    </source>
</reference>
<dbReference type="OrthoDB" id="10451923at2759"/>
<feature type="region of interest" description="Disordered" evidence="1">
    <location>
        <begin position="1"/>
        <end position="30"/>
    </location>
</feature>
<dbReference type="Proteomes" id="UP001056436">
    <property type="component" value="Unassembled WGS sequence"/>
</dbReference>
<dbReference type="EMBL" id="SDAQ01000101">
    <property type="protein sequence ID" value="KAI3538979.1"/>
    <property type="molecule type" value="Genomic_DNA"/>
</dbReference>
<accession>A0A9P9X6S1</accession>
<comment type="caution">
    <text evidence="2">The sequence shown here is derived from an EMBL/GenBank/DDBJ whole genome shotgun (WGS) entry which is preliminary data.</text>
</comment>
<gene>
    <name evidence="2" type="ORF">CABS02_11570</name>
</gene>
<evidence type="ECO:0000256" key="1">
    <source>
        <dbReference type="SAM" id="MobiDB-lite"/>
    </source>
</evidence>
<proteinExistence type="predicted"/>
<feature type="region of interest" description="Disordered" evidence="1">
    <location>
        <begin position="55"/>
        <end position="77"/>
    </location>
</feature>
<dbReference type="AlphaFoldDB" id="A0A9P9X6S1"/>
<sequence>MRWGTQQLGATKNRQRVTKSSEPISDPAIKISDNRSLPRQASLQVCLQLANEGLRAGDMSRKTSRPVRRRWRVSAGS</sequence>
<keyword evidence="3" id="KW-1185">Reference proteome</keyword>
<protein>
    <submittedName>
        <fullName evidence="2">Uncharacterized protein</fullName>
    </submittedName>
</protein>